<gene>
    <name evidence="3" type="ORF">BJB45_07970</name>
</gene>
<dbReference type="EMBL" id="AVBC01000018">
    <property type="protein sequence ID" value="ERL52479.1"/>
    <property type="molecule type" value="Genomic_DNA"/>
</dbReference>
<evidence type="ECO:0000313" key="4">
    <source>
        <dbReference type="Proteomes" id="UP000019113"/>
    </source>
</evidence>
<dbReference type="Pfam" id="PF10979">
    <property type="entry name" value="DUF2786"/>
    <property type="match status" value="1"/>
</dbReference>
<evidence type="ECO:0000259" key="2">
    <source>
        <dbReference type="Pfam" id="PF23771"/>
    </source>
</evidence>
<dbReference type="Pfam" id="PF23771">
    <property type="entry name" value="DUF7168"/>
    <property type="match status" value="1"/>
</dbReference>
<dbReference type="OrthoDB" id="7275531at2"/>
<dbReference type="eggNOG" id="ENOG5032SJJ">
    <property type="taxonomic scope" value="Bacteria"/>
</dbReference>
<dbReference type="InterPro" id="IPR016868">
    <property type="entry name" value="Phage_B3_Orf5"/>
</dbReference>
<accession>W1NAC9</accession>
<name>W1NAC9_9GAMM</name>
<dbReference type="InterPro" id="IPR055592">
    <property type="entry name" value="DUF7168"/>
</dbReference>
<protein>
    <submittedName>
        <fullName evidence="3">Uncharacterized protein</fullName>
    </submittedName>
</protein>
<dbReference type="Proteomes" id="UP000019113">
    <property type="component" value="Unassembled WGS sequence"/>
</dbReference>
<reference evidence="3 4" key="1">
    <citation type="submission" date="2013-08" db="EMBL/GenBank/DDBJ databases">
        <title>draft genome of Halomonas huanghegensis, strain BJGMM-B45T.</title>
        <authorList>
            <person name="Miao C."/>
            <person name="Wan Y."/>
            <person name="Jin W."/>
        </authorList>
    </citation>
    <scope>NUCLEOTIDE SEQUENCE [LARGE SCALE GENOMIC DNA]</scope>
    <source>
        <strain evidence="3 4">BJGMM-B45</strain>
    </source>
</reference>
<dbReference type="PATRIC" id="fig|1178482.3.peg.775"/>
<dbReference type="AlphaFoldDB" id="W1NAC9"/>
<evidence type="ECO:0000259" key="1">
    <source>
        <dbReference type="Pfam" id="PF10979"/>
    </source>
</evidence>
<comment type="caution">
    <text evidence="3">The sequence shown here is derived from an EMBL/GenBank/DDBJ whole genome shotgun (WGS) entry which is preliminary data.</text>
</comment>
<proteinExistence type="predicted"/>
<dbReference type="STRING" id="1178482.AR456_18970"/>
<sequence>MIPDRIMRKIERCLALSQSANAHEAGIALRQAQRLMAANGLSEQDVAIASVTEHSVSAQAGKTPPRYLEALATLINAAFGTQAVYSVSLDEHSHLIRWLGQWRFLGTDGASQVAAYAYEVLQRQLIRDRKAFQQGLNKRIKRATRIRRGDAYAEAWVMGARASIIPMEMSEEAVAVLEAYTARRFGGDLKALTPRQRGKLRHHDFTAVREGFAAGRHVQLHSGVEQERREELTHG</sequence>
<organism evidence="3 4">
    <name type="scientific">Halomonas huangheensis</name>
    <dbReference type="NCBI Taxonomy" id="1178482"/>
    <lineage>
        <taxon>Bacteria</taxon>
        <taxon>Pseudomonadati</taxon>
        <taxon>Pseudomonadota</taxon>
        <taxon>Gammaproteobacteria</taxon>
        <taxon>Oceanospirillales</taxon>
        <taxon>Halomonadaceae</taxon>
        <taxon>Halomonas</taxon>
    </lineage>
</organism>
<feature type="domain" description="DUF2786" evidence="1">
    <location>
        <begin position="5"/>
        <end position="42"/>
    </location>
</feature>
<dbReference type="PIRSF" id="PIRSF028111">
    <property type="entry name" value="UCP028111"/>
    <property type="match status" value="1"/>
</dbReference>
<dbReference type="RefSeq" id="WP_021817720.1">
    <property type="nucleotide sequence ID" value="NZ_AVBC01000018.1"/>
</dbReference>
<dbReference type="InterPro" id="IPR024498">
    <property type="entry name" value="DUF2786"/>
</dbReference>
<dbReference type="KEGG" id="hhu:AR456_18970"/>
<feature type="domain" description="DUF7168" evidence="2">
    <location>
        <begin position="45"/>
        <end position="197"/>
    </location>
</feature>
<evidence type="ECO:0000313" key="3">
    <source>
        <dbReference type="EMBL" id="ERL52479.1"/>
    </source>
</evidence>
<keyword evidence="4" id="KW-1185">Reference proteome</keyword>